<protein>
    <submittedName>
        <fullName evidence="2">Uncharacterized protein</fullName>
    </submittedName>
</protein>
<dbReference type="PANTHER" id="PTHR33480:SF1">
    <property type="entry name" value="TYR RECOMBINASE DOMAIN-CONTAINING PROTEIN"/>
    <property type="match status" value="1"/>
</dbReference>
<dbReference type="EnsemblMetazoa" id="XM_038206980.1">
    <property type="protein sequence ID" value="XP_038062908.1"/>
    <property type="gene ID" value="LOC119733401"/>
</dbReference>
<dbReference type="GeneID" id="119733401"/>
<proteinExistence type="predicted"/>
<feature type="compositionally biased region" description="Acidic residues" evidence="1">
    <location>
        <begin position="304"/>
        <end position="313"/>
    </location>
</feature>
<dbReference type="Proteomes" id="UP000887568">
    <property type="component" value="Unplaced"/>
</dbReference>
<evidence type="ECO:0000313" key="2">
    <source>
        <dbReference type="EnsemblMetazoa" id="XP_038062907.1"/>
    </source>
</evidence>
<organism evidence="2 3">
    <name type="scientific">Patiria miniata</name>
    <name type="common">Bat star</name>
    <name type="synonym">Asterina miniata</name>
    <dbReference type="NCBI Taxonomy" id="46514"/>
    <lineage>
        <taxon>Eukaryota</taxon>
        <taxon>Metazoa</taxon>
        <taxon>Echinodermata</taxon>
        <taxon>Eleutherozoa</taxon>
        <taxon>Asterozoa</taxon>
        <taxon>Asteroidea</taxon>
        <taxon>Valvatacea</taxon>
        <taxon>Valvatida</taxon>
        <taxon>Asterinidae</taxon>
        <taxon>Patiria</taxon>
    </lineage>
</organism>
<dbReference type="RefSeq" id="XP_038062908.1">
    <property type="nucleotide sequence ID" value="XM_038206980.1"/>
</dbReference>
<dbReference type="AlphaFoldDB" id="A0A914AGR6"/>
<accession>A0A914AGR6</accession>
<dbReference type="EnsemblMetazoa" id="XM_038206979.1">
    <property type="protein sequence ID" value="XP_038062907.1"/>
    <property type="gene ID" value="LOC119733401"/>
</dbReference>
<evidence type="ECO:0000313" key="3">
    <source>
        <dbReference type="Proteomes" id="UP000887568"/>
    </source>
</evidence>
<keyword evidence="3" id="KW-1185">Reference proteome</keyword>
<evidence type="ECO:0000256" key="1">
    <source>
        <dbReference type="SAM" id="MobiDB-lite"/>
    </source>
</evidence>
<dbReference type="RefSeq" id="XP_038062907.1">
    <property type="nucleotide sequence ID" value="XM_038206979.1"/>
</dbReference>
<reference evidence="2" key="1">
    <citation type="submission" date="2022-11" db="UniProtKB">
        <authorList>
            <consortium name="EnsemblMetazoa"/>
        </authorList>
    </citation>
    <scope>IDENTIFICATION</scope>
</reference>
<dbReference type="OrthoDB" id="10066064at2759"/>
<name>A0A914AGR6_PATMI</name>
<dbReference type="PANTHER" id="PTHR33480">
    <property type="entry name" value="SET DOMAIN-CONTAINING PROTEIN-RELATED"/>
    <property type="match status" value="1"/>
</dbReference>
<sequence>MCPQPCPGPQPCPPPPPQVIASECHAAQVGEEHKLGDTMDETDQSETCGLSLSPSTTMSPLTQSDKYALAFQLVAQLTSLVDGTIFAKRVAVLRNIKEAWEKNKEVTIVTEEDKFVCGDQLNLAISDMFESVQNPQLGPDDSNVGSSTEKQATFQAVGSPAPVDVVVKQEMPQPGMPRIEQVVSYGLPALETSEDSGQASSFMDESGCSVAGSMEEEHPSMDDEDLPTINGDTLGIPQPECLRSRLDTERLFEELGNNRAQVKLEKLSLTGPLQLSNRDLSPRDQCGFVAGQENNSHDMRPFEDDPNQEEEDSPLGGKMIKPKRPCPYCGIFQSQLKRHIVKKHKNKVKAIQDLPKQKQKAEFRKLRLDGIYLHNKEVLQSPNNEDKLLRERKSKRPSSTVMCTNCHGFYSPRYFWSHKPQCTEESSVRPKAVPTSLLQPVPGLVRDAFEADILSGLRADDIGNICKSDAIIRTVGQRLYEKRKSKQDDLNGGQSNSVRADMRRLASLYLIFCRKNAKSGSPITETGTAADMLNRQGFEVLRDTITSYTSTTKDLTTTAKDTTTTSPDPSGLKAGLKNVLFYLLMTTAKIIRGAYLLQGKDKLAKEVEHFVQALDLNRQMIFGDATYHPQRPVDDEIMDVQ</sequence>
<feature type="region of interest" description="Disordered" evidence="1">
    <location>
        <begin position="290"/>
        <end position="319"/>
    </location>
</feature>